<name>T1F845_HELRO</name>
<evidence type="ECO:0000313" key="4">
    <source>
        <dbReference type="EnsemblMetazoa" id="HelroP174436"/>
    </source>
</evidence>
<feature type="region of interest" description="Disordered" evidence="1">
    <location>
        <begin position="451"/>
        <end position="492"/>
    </location>
</feature>
<evidence type="ECO:0000313" key="3">
    <source>
        <dbReference type="EMBL" id="ESO01488.1"/>
    </source>
</evidence>
<keyword evidence="2" id="KW-1133">Transmembrane helix</keyword>
<dbReference type="EnsemblMetazoa" id="HelroT174436">
    <property type="protein sequence ID" value="HelroP174436"/>
    <property type="gene ID" value="HelroG174436"/>
</dbReference>
<feature type="compositionally biased region" description="Polar residues" evidence="1">
    <location>
        <begin position="309"/>
        <end position="319"/>
    </location>
</feature>
<feature type="region of interest" description="Disordered" evidence="1">
    <location>
        <begin position="251"/>
        <end position="276"/>
    </location>
</feature>
<dbReference type="InParanoid" id="T1F845"/>
<dbReference type="HOGENOM" id="CLU_405054_0_0_1"/>
<protein>
    <submittedName>
        <fullName evidence="3 4">Uncharacterized protein</fullName>
    </submittedName>
</protein>
<feature type="compositionally biased region" description="Low complexity" evidence="1">
    <location>
        <begin position="386"/>
        <end position="397"/>
    </location>
</feature>
<dbReference type="OrthoDB" id="10071357at2759"/>
<feature type="region of interest" description="Disordered" evidence="1">
    <location>
        <begin position="386"/>
        <end position="405"/>
    </location>
</feature>
<dbReference type="OMA" id="ENICCEN"/>
<feature type="compositionally biased region" description="Low complexity" evidence="1">
    <location>
        <begin position="520"/>
        <end position="607"/>
    </location>
</feature>
<feature type="region of interest" description="Disordered" evidence="1">
    <location>
        <begin position="308"/>
        <end position="332"/>
    </location>
</feature>
<accession>T1F845</accession>
<keyword evidence="2" id="KW-0472">Membrane</keyword>
<evidence type="ECO:0000313" key="5">
    <source>
        <dbReference type="Proteomes" id="UP000015101"/>
    </source>
</evidence>
<feature type="transmembrane region" description="Helical" evidence="2">
    <location>
        <begin position="22"/>
        <end position="43"/>
    </location>
</feature>
<keyword evidence="2" id="KW-0812">Transmembrane</keyword>
<evidence type="ECO:0000256" key="1">
    <source>
        <dbReference type="SAM" id="MobiDB-lite"/>
    </source>
</evidence>
<sequence length="679" mass="78473">MNACQSARFRGKMTKFLERSPLQIAMCVLVLVDAGVVVTEILLDLHAIKSKQKAAIDSLDMAMDFIWDRYPNELAGKLACMYVCDTIRYDTTPFDTIRRHSIRYDTIRYDTIQIFLTLTGYESHSVQSTLKHLIGTFHNTDNISYHTYINYKHNKHNGSYDCQFCYNTCNNNNNNKNAYLSIYQPHDKLDYSLYNKTFFGDDKNYTNFNISFICNNVCFNANNNNNKIDNDSNDSNYKIKNISTDKTLYNNRNLNNKTLNNNNNNDNDSNNETLKNNNINKSLFSRTIIQKRSVLYKISSKLNKATFEGSHSNFLSPTNYKEPRNSGKKQVDPINKHTSLKLSTLKRKSTTTTNNNNNNNNKYIHNINKYINKRIHKNSNDKISINNIDRNNSSNDNFYQDNNNDKQMVDKSQEHINNNNKNINDNNNNKNKLFNIFYDNKQGSIDSEHKTLVKRSPPDAKNNADEETNIHNNNNNSYDNNNNNNINDNNNNLHFVFVDENGAKNKENVQYNKITKDKSSNTNNINHNNSTAENNSNNNNKNNVNNDSDNNKNDSNNININTDKRSNNNNNNNIDNNNNNNNIDNNNNNINTLDNVNNDDATTTTTTTDDRDSDYSSATKQHFVYDSHSEKLIKIIHMLHYASIFILGIFVIQVVHPTNHTLFLFLFVPFFSYPKFTDT</sequence>
<dbReference type="EMBL" id="KB096743">
    <property type="protein sequence ID" value="ESO01488.1"/>
    <property type="molecule type" value="Genomic_DNA"/>
</dbReference>
<dbReference type="EMBL" id="AMQM01004916">
    <property type="status" value="NOT_ANNOTATED_CDS"/>
    <property type="molecule type" value="Genomic_DNA"/>
</dbReference>
<reference evidence="3 5" key="2">
    <citation type="journal article" date="2013" name="Nature">
        <title>Insights into bilaterian evolution from three spiralian genomes.</title>
        <authorList>
            <person name="Simakov O."/>
            <person name="Marletaz F."/>
            <person name="Cho S.J."/>
            <person name="Edsinger-Gonzales E."/>
            <person name="Havlak P."/>
            <person name="Hellsten U."/>
            <person name="Kuo D.H."/>
            <person name="Larsson T."/>
            <person name="Lv J."/>
            <person name="Arendt D."/>
            <person name="Savage R."/>
            <person name="Osoegawa K."/>
            <person name="de Jong P."/>
            <person name="Grimwood J."/>
            <person name="Chapman J.A."/>
            <person name="Shapiro H."/>
            <person name="Aerts A."/>
            <person name="Otillar R.P."/>
            <person name="Terry A.Y."/>
            <person name="Boore J.L."/>
            <person name="Grigoriev I.V."/>
            <person name="Lindberg D.R."/>
            <person name="Seaver E.C."/>
            <person name="Weisblat D.A."/>
            <person name="Putnam N.H."/>
            <person name="Rokhsar D.S."/>
        </authorList>
    </citation>
    <scope>NUCLEOTIDE SEQUENCE</scope>
</reference>
<proteinExistence type="predicted"/>
<feature type="compositionally biased region" description="Low complexity" evidence="1">
    <location>
        <begin position="470"/>
        <end position="492"/>
    </location>
</feature>
<reference evidence="4" key="3">
    <citation type="submission" date="2015-06" db="UniProtKB">
        <authorList>
            <consortium name="EnsemblMetazoa"/>
        </authorList>
    </citation>
    <scope>IDENTIFICATION</scope>
</reference>
<dbReference type="GeneID" id="20204994"/>
<feature type="compositionally biased region" description="Basic and acidic residues" evidence="1">
    <location>
        <begin position="321"/>
        <end position="332"/>
    </location>
</feature>
<evidence type="ECO:0000256" key="2">
    <source>
        <dbReference type="SAM" id="Phobius"/>
    </source>
</evidence>
<organism evidence="4 5">
    <name type="scientific">Helobdella robusta</name>
    <name type="common">Californian leech</name>
    <dbReference type="NCBI Taxonomy" id="6412"/>
    <lineage>
        <taxon>Eukaryota</taxon>
        <taxon>Metazoa</taxon>
        <taxon>Spiralia</taxon>
        <taxon>Lophotrochozoa</taxon>
        <taxon>Annelida</taxon>
        <taxon>Clitellata</taxon>
        <taxon>Hirudinea</taxon>
        <taxon>Rhynchobdellida</taxon>
        <taxon>Glossiphoniidae</taxon>
        <taxon>Helobdella</taxon>
    </lineage>
</organism>
<dbReference type="CTD" id="20204994"/>
<feature type="compositionally biased region" description="Basic and acidic residues" evidence="1">
    <location>
        <begin position="451"/>
        <end position="464"/>
    </location>
</feature>
<reference evidence="5" key="1">
    <citation type="submission" date="2012-12" db="EMBL/GenBank/DDBJ databases">
        <authorList>
            <person name="Hellsten U."/>
            <person name="Grimwood J."/>
            <person name="Chapman J.A."/>
            <person name="Shapiro H."/>
            <person name="Aerts A."/>
            <person name="Otillar R.P."/>
            <person name="Terry A.Y."/>
            <person name="Boore J.L."/>
            <person name="Simakov O."/>
            <person name="Marletaz F."/>
            <person name="Cho S.-J."/>
            <person name="Edsinger-Gonzales E."/>
            <person name="Havlak P."/>
            <person name="Kuo D.-H."/>
            <person name="Larsson T."/>
            <person name="Lv J."/>
            <person name="Arendt D."/>
            <person name="Savage R."/>
            <person name="Osoegawa K."/>
            <person name="de Jong P."/>
            <person name="Lindberg D.R."/>
            <person name="Seaver E.C."/>
            <person name="Weisblat D.A."/>
            <person name="Putnam N.H."/>
            <person name="Grigoriev I.V."/>
            <person name="Rokhsar D.S."/>
        </authorList>
    </citation>
    <scope>NUCLEOTIDE SEQUENCE</scope>
</reference>
<dbReference type="RefSeq" id="XP_009020142.1">
    <property type="nucleotide sequence ID" value="XM_009021894.1"/>
</dbReference>
<dbReference type="Proteomes" id="UP000015101">
    <property type="component" value="Unassembled WGS sequence"/>
</dbReference>
<keyword evidence="5" id="KW-1185">Reference proteome</keyword>
<gene>
    <name evidence="4" type="primary">20204994</name>
    <name evidence="3" type="ORF">HELRODRAFT_174436</name>
</gene>
<dbReference type="KEGG" id="hro:HELRODRAFT_174436"/>
<feature type="region of interest" description="Disordered" evidence="1">
    <location>
        <begin position="513"/>
        <end position="617"/>
    </location>
</feature>
<dbReference type="AlphaFoldDB" id="T1F845"/>